<evidence type="ECO:0000313" key="2">
    <source>
        <dbReference type="Proteomes" id="UP001283361"/>
    </source>
</evidence>
<reference evidence="1" key="1">
    <citation type="journal article" date="2023" name="G3 (Bethesda)">
        <title>A reference genome for the long-term kleptoplast-retaining sea slug Elysia crispata morphotype clarki.</title>
        <authorList>
            <person name="Eastman K.E."/>
            <person name="Pendleton A.L."/>
            <person name="Shaikh M.A."/>
            <person name="Suttiyut T."/>
            <person name="Ogas R."/>
            <person name="Tomko P."/>
            <person name="Gavelis G."/>
            <person name="Widhalm J.R."/>
            <person name="Wisecaver J.H."/>
        </authorList>
    </citation>
    <scope>NUCLEOTIDE SEQUENCE</scope>
    <source>
        <strain evidence="1">ECLA1</strain>
    </source>
</reference>
<evidence type="ECO:0000313" key="1">
    <source>
        <dbReference type="EMBL" id="KAK3757190.1"/>
    </source>
</evidence>
<sequence length="82" mass="9428">MVALWLNQLSNGLNHHREPEQGCSAPMLFCFDHAMRKVLTTAQHPLIYFTGWPVLSMSPISARQWHVQVCVSSHVLMRVRDD</sequence>
<comment type="caution">
    <text evidence="1">The sequence shown here is derived from an EMBL/GenBank/DDBJ whole genome shotgun (WGS) entry which is preliminary data.</text>
</comment>
<dbReference type="AlphaFoldDB" id="A0AAE0YUB7"/>
<keyword evidence="2" id="KW-1185">Reference proteome</keyword>
<accession>A0AAE0YUB7</accession>
<gene>
    <name evidence="1" type="ORF">RRG08_042874</name>
</gene>
<organism evidence="1 2">
    <name type="scientific">Elysia crispata</name>
    <name type="common">lettuce slug</name>
    <dbReference type="NCBI Taxonomy" id="231223"/>
    <lineage>
        <taxon>Eukaryota</taxon>
        <taxon>Metazoa</taxon>
        <taxon>Spiralia</taxon>
        <taxon>Lophotrochozoa</taxon>
        <taxon>Mollusca</taxon>
        <taxon>Gastropoda</taxon>
        <taxon>Heterobranchia</taxon>
        <taxon>Euthyneura</taxon>
        <taxon>Panpulmonata</taxon>
        <taxon>Sacoglossa</taxon>
        <taxon>Placobranchoidea</taxon>
        <taxon>Plakobranchidae</taxon>
        <taxon>Elysia</taxon>
    </lineage>
</organism>
<protein>
    <submittedName>
        <fullName evidence="1">Uncharacterized protein</fullName>
    </submittedName>
</protein>
<dbReference type="Proteomes" id="UP001283361">
    <property type="component" value="Unassembled WGS sequence"/>
</dbReference>
<name>A0AAE0YUB7_9GAST</name>
<proteinExistence type="predicted"/>
<dbReference type="EMBL" id="JAWDGP010005402">
    <property type="protein sequence ID" value="KAK3757190.1"/>
    <property type="molecule type" value="Genomic_DNA"/>
</dbReference>